<keyword evidence="1" id="KW-0472">Membrane</keyword>
<gene>
    <name evidence="2" type="ORF">ABMA27_001568</name>
</gene>
<keyword evidence="3" id="KW-1185">Reference proteome</keyword>
<organism evidence="2 3">
    <name type="scientific">Loxostege sticticalis</name>
    <name type="common">Beet webworm moth</name>
    <dbReference type="NCBI Taxonomy" id="481309"/>
    <lineage>
        <taxon>Eukaryota</taxon>
        <taxon>Metazoa</taxon>
        <taxon>Ecdysozoa</taxon>
        <taxon>Arthropoda</taxon>
        <taxon>Hexapoda</taxon>
        <taxon>Insecta</taxon>
        <taxon>Pterygota</taxon>
        <taxon>Neoptera</taxon>
        <taxon>Endopterygota</taxon>
        <taxon>Lepidoptera</taxon>
        <taxon>Glossata</taxon>
        <taxon>Ditrysia</taxon>
        <taxon>Pyraloidea</taxon>
        <taxon>Crambidae</taxon>
        <taxon>Pyraustinae</taxon>
        <taxon>Loxostege</taxon>
    </lineage>
</organism>
<evidence type="ECO:0008006" key="4">
    <source>
        <dbReference type="Google" id="ProtNLM"/>
    </source>
</evidence>
<evidence type="ECO:0000313" key="3">
    <source>
        <dbReference type="Proteomes" id="UP001549920"/>
    </source>
</evidence>
<protein>
    <recommendedName>
        <fullName evidence="4">Gustatory receptor</fullName>
    </recommendedName>
</protein>
<feature type="transmembrane region" description="Helical" evidence="1">
    <location>
        <begin position="385"/>
        <end position="406"/>
    </location>
</feature>
<evidence type="ECO:0000256" key="1">
    <source>
        <dbReference type="SAM" id="Phobius"/>
    </source>
</evidence>
<reference evidence="2 3" key="1">
    <citation type="submission" date="2024-06" db="EMBL/GenBank/DDBJ databases">
        <title>A chromosome-level genome assembly of beet webworm, Loxostege sticticalis.</title>
        <authorList>
            <person name="Zhang Y."/>
        </authorList>
    </citation>
    <scope>NUCLEOTIDE SEQUENCE [LARGE SCALE GENOMIC DNA]</scope>
    <source>
        <strain evidence="2">AQ026</strain>
        <tissue evidence="2">Whole body</tissue>
    </source>
</reference>
<feature type="transmembrane region" description="Helical" evidence="1">
    <location>
        <begin position="63"/>
        <end position="79"/>
    </location>
</feature>
<accession>A0ABR3HYZ0</accession>
<feature type="transmembrane region" description="Helical" evidence="1">
    <location>
        <begin position="99"/>
        <end position="118"/>
    </location>
</feature>
<keyword evidence="1" id="KW-1133">Transmembrane helix</keyword>
<dbReference type="EMBL" id="JBEUOH010000011">
    <property type="protein sequence ID" value="KAL0881787.1"/>
    <property type="molecule type" value="Genomic_DNA"/>
</dbReference>
<keyword evidence="1" id="KW-0812">Transmembrane</keyword>
<comment type="caution">
    <text evidence="2">The sequence shown here is derived from an EMBL/GenBank/DDBJ whole genome shotgun (WGS) entry which is preliminary data.</text>
</comment>
<feature type="transmembrane region" description="Helical" evidence="1">
    <location>
        <begin position="149"/>
        <end position="168"/>
    </location>
</feature>
<feature type="transmembrane region" description="Helical" evidence="1">
    <location>
        <begin position="279"/>
        <end position="299"/>
    </location>
</feature>
<sequence length="411" mass="47655">MKRFVPAKNFCVILASDNKINISHKFSLAFAAKPLQYFSNVFGMNMIKYSGNGFIKVKASSKVYSLAFVGAIISLLIFVRPNSWKYTQLDIPLNILTKSYGTLQTFEALYSVFIVSFANSQNYVEMFQVLQKVDWHFGISKNMLGTRRVISIGLVFLPIAQTFCTFFLRKFDIRNSVSHLTFFLTMLQGSLIIFFTINIFIKYLMLNHLLIVKTSGSIPEHKNILFKGSFMGMIFKNILREPLLIENTNKNYCWYELMQIYDKVADCTYIFNKIYSGQVYLLFSSWVICSLLVICRALSPTVKYSEVVFSDLFIYFCLNLRPIYLTKMSEMLIAERKKTLSILVSHMFHDNLDNNYKEQVETMIDLVETRKVEISANVYTVNAPVVINSCGHTISYAVIMIQYFYLYMFMK</sequence>
<name>A0ABR3HYZ0_LOXSC</name>
<proteinExistence type="predicted"/>
<feature type="transmembrane region" description="Helical" evidence="1">
    <location>
        <begin position="180"/>
        <end position="201"/>
    </location>
</feature>
<dbReference type="Proteomes" id="UP001549920">
    <property type="component" value="Unassembled WGS sequence"/>
</dbReference>
<evidence type="ECO:0000313" key="2">
    <source>
        <dbReference type="EMBL" id="KAL0881787.1"/>
    </source>
</evidence>